<protein>
    <submittedName>
        <fullName evidence="1">Uncharacterized protein</fullName>
    </submittedName>
</protein>
<evidence type="ECO:0000313" key="2">
    <source>
        <dbReference type="Proteomes" id="UP000299102"/>
    </source>
</evidence>
<dbReference type="Proteomes" id="UP000299102">
    <property type="component" value="Unassembled WGS sequence"/>
</dbReference>
<gene>
    <name evidence="1" type="ORF">EVAR_6985_1</name>
</gene>
<name>A0A4C1TJR4_EUMVA</name>
<accession>A0A4C1TJR4</accession>
<comment type="caution">
    <text evidence="1">The sequence shown here is derived from an EMBL/GenBank/DDBJ whole genome shotgun (WGS) entry which is preliminary data.</text>
</comment>
<proteinExistence type="predicted"/>
<dbReference type="EMBL" id="BGZK01000058">
    <property type="protein sequence ID" value="GBP13648.1"/>
    <property type="molecule type" value="Genomic_DNA"/>
</dbReference>
<keyword evidence="2" id="KW-1185">Reference proteome</keyword>
<dbReference type="AlphaFoldDB" id="A0A4C1TJR4"/>
<reference evidence="1 2" key="1">
    <citation type="journal article" date="2019" name="Commun. Biol.">
        <title>The bagworm genome reveals a unique fibroin gene that provides high tensile strength.</title>
        <authorList>
            <person name="Kono N."/>
            <person name="Nakamura H."/>
            <person name="Ohtoshi R."/>
            <person name="Tomita M."/>
            <person name="Numata K."/>
            <person name="Arakawa K."/>
        </authorList>
    </citation>
    <scope>NUCLEOTIDE SEQUENCE [LARGE SCALE GENOMIC DNA]</scope>
</reference>
<evidence type="ECO:0000313" key="1">
    <source>
        <dbReference type="EMBL" id="GBP13648.1"/>
    </source>
</evidence>
<organism evidence="1 2">
    <name type="scientific">Eumeta variegata</name>
    <name type="common">Bagworm moth</name>
    <name type="synonym">Eumeta japonica</name>
    <dbReference type="NCBI Taxonomy" id="151549"/>
    <lineage>
        <taxon>Eukaryota</taxon>
        <taxon>Metazoa</taxon>
        <taxon>Ecdysozoa</taxon>
        <taxon>Arthropoda</taxon>
        <taxon>Hexapoda</taxon>
        <taxon>Insecta</taxon>
        <taxon>Pterygota</taxon>
        <taxon>Neoptera</taxon>
        <taxon>Endopterygota</taxon>
        <taxon>Lepidoptera</taxon>
        <taxon>Glossata</taxon>
        <taxon>Ditrysia</taxon>
        <taxon>Tineoidea</taxon>
        <taxon>Psychidae</taxon>
        <taxon>Oiketicinae</taxon>
        <taxon>Eumeta</taxon>
    </lineage>
</organism>
<sequence>MKILDLQPVIFEDSPRFLVDIIIRNGFVLYDKVPSPLRSGRQSPRMEPCHRYRVRSLSIAAHHLLFDKVLSTPHSSRLIVERNDRPVSGTLIYHRFQHATHIYTSDGYCISFTTSFASLKLCERLRIFLYTDQPKWLRVDSP</sequence>